<dbReference type="RefSeq" id="XP_014654391.1">
    <property type="nucleotide sequence ID" value="XM_014798905.1"/>
</dbReference>
<sequence>MSTSLAGRGLRSATRGWSARTLAAPTLVASRSLIVPSRPVYADQSASSSSSAATSDQQQQPNADAAQPKQSLLKSLLHGSDKAKAEGVTTQSHSMQVARGKYIHEIQRQSVLPGHADAYRALIADFAPKLAAKGLPMRLTGSWEVVVGDLETFYHIWEYDGYAGYDKAEAALRQDADFQQYTKQLRPLLSNRSNWLTQEFSFWPSSPPRTTNGLYELRTYHLKPGHLLEWEQHWRRGLEARRKFVEPIGAWFTQIGGLHTVFHIWEYPSLEERKRTRDQAWQVETWNDTVSQTVKLIDKMHAQIMRPLPFSPLK</sequence>
<evidence type="ECO:0000256" key="1">
    <source>
        <dbReference type="ARBA" id="ARBA00005291"/>
    </source>
</evidence>
<accession>A0A081CLA3</accession>
<keyword evidence="3" id="KW-1185">Reference proteome</keyword>
<dbReference type="FunFam" id="3.30.70.100:FF:000004">
    <property type="entry name" value="NIPSNAP family protein"/>
    <property type="match status" value="1"/>
</dbReference>
<dbReference type="SUPFAM" id="SSF54909">
    <property type="entry name" value="Dimeric alpha+beta barrel"/>
    <property type="match status" value="2"/>
</dbReference>
<dbReference type="InterPro" id="IPR051557">
    <property type="entry name" value="NipSnap_domain"/>
</dbReference>
<evidence type="ECO:0000313" key="2">
    <source>
        <dbReference type="EMBL" id="GAK67449.1"/>
    </source>
</evidence>
<dbReference type="Gene3D" id="3.30.70.100">
    <property type="match status" value="2"/>
</dbReference>
<dbReference type="Proteomes" id="UP000053758">
    <property type="component" value="Unassembled WGS sequence"/>
</dbReference>
<dbReference type="GO" id="GO:0005739">
    <property type="term" value="C:mitochondrion"/>
    <property type="evidence" value="ECO:0007669"/>
    <property type="project" value="TreeGrafter"/>
</dbReference>
<organism evidence="2 3">
    <name type="scientific">Pseudozyma antarctica</name>
    <name type="common">Yeast</name>
    <name type="synonym">Candida antarctica</name>
    <dbReference type="NCBI Taxonomy" id="84753"/>
    <lineage>
        <taxon>Eukaryota</taxon>
        <taxon>Fungi</taxon>
        <taxon>Dikarya</taxon>
        <taxon>Basidiomycota</taxon>
        <taxon>Ustilaginomycotina</taxon>
        <taxon>Ustilaginomycetes</taxon>
        <taxon>Ustilaginales</taxon>
        <taxon>Ustilaginaceae</taxon>
        <taxon>Moesziomyces</taxon>
    </lineage>
</organism>
<dbReference type="InterPro" id="IPR011008">
    <property type="entry name" value="Dimeric_a/b-barrel"/>
</dbReference>
<reference evidence="3" key="1">
    <citation type="journal article" date="2014" name="Genome Announc.">
        <title>Draft Genome Sequence of the Yeast Pseudozyma antarctica Type Strain JCM10317, a Producer of the Glycolipid Biosurfactants, Mannosylerythritol Lipids.</title>
        <authorList>
            <person name="Saika A."/>
            <person name="Koike H."/>
            <person name="Hori T."/>
            <person name="Fukuoka T."/>
            <person name="Sato S."/>
            <person name="Habe H."/>
            <person name="Kitamoto D."/>
            <person name="Morita T."/>
        </authorList>
    </citation>
    <scope>NUCLEOTIDE SEQUENCE [LARGE SCALE GENOMIC DNA]</scope>
    <source>
        <strain evidence="3">JCM 10317</strain>
    </source>
</reference>
<dbReference type="GeneID" id="26306442"/>
<dbReference type="HOGENOM" id="CLU_053393_0_1_1"/>
<dbReference type="GO" id="GO:0000423">
    <property type="term" value="P:mitophagy"/>
    <property type="evidence" value="ECO:0007669"/>
    <property type="project" value="UniProtKB-ARBA"/>
</dbReference>
<dbReference type="OrthoDB" id="10262843at2759"/>
<evidence type="ECO:0000313" key="3">
    <source>
        <dbReference type="Proteomes" id="UP000053758"/>
    </source>
</evidence>
<name>A0A081CLA3_PSEA2</name>
<dbReference type="InterPro" id="IPR012577">
    <property type="entry name" value="NIPSNAP"/>
</dbReference>
<protein>
    <submittedName>
        <fullName evidence="2">NIPSNAP-domain-containing protein</fullName>
    </submittedName>
</protein>
<comment type="similarity">
    <text evidence="1">Belongs to the NipSnap family.</text>
</comment>
<dbReference type="PANTHER" id="PTHR21017">
    <property type="entry name" value="NIPSNAP-RELATED"/>
    <property type="match status" value="1"/>
</dbReference>
<dbReference type="Pfam" id="PF07978">
    <property type="entry name" value="NIPSNAP"/>
    <property type="match status" value="2"/>
</dbReference>
<proteinExistence type="inferred from homology"/>
<dbReference type="EMBL" id="DF830085">
    <property type="protein sequence ID" value="GAK67449.1"/>
    <property type="molecule type" value="Genomic_DNA"/>
</dbReference>
<dbReference type="PANTHER" id="PTHR21017:SF17">
    <property type="entry name" value="PROTEIN NIPSNAP"/>
    <property type="match status" value="1"/>
</dbReference>
<gene>
    <name evidence="2" type="ORF">PAN0_018c5677</name>
</gene>
<dbReference type="AlphaFoldDB" id="A0A081CLA3"/>